<keyword evidence="5" id="KW-1185">Reference proteome</keyword>
<feature type="compositionally biased region" description="Pro residues" evidence="1">
    <location>
        <begin position="131"/>
        <end position="145"/>
    </location>
</feature>
<proteinExistence type="predicted"/>
<feature type="compositionally biased region" description="Pro residues" evidence="1">
    <location>
        <begin position="46"/>
        <end position="55"/>
    </location>
</feature>
<gene>
    <name evidence="4" type="ORF">Apau_1481</name>
</gene>
<keyword evidence="2" id="KW-0472">Membrane</keyword>
<dbReference type="PaxDb" id="584708-Apau_1481"/>
<dbReference type="InterPro" id="IPR007730">
    <property type="entry name" value="SPOR-like_dom"/>
</dbReference>
<keyword evidence="2" id="KW-1133">Transmembrane helix</keyword>
<accession>E3D0Z4</accession>
<keyword evidence="2" id="KW-0812">Transmembrane</keyword>
<dbReference type="STRING" id="584708.Apau_1481"/>
<evidence type="ECO:0000313" key="5">
    <source>
        <dbReference type="Proteomes" id="UP000005096"/>
    </source>
</evidence>
<evidence type="ECO:0000313" key="4">
    <source>
        <dbReference type="EMBL" id="EFQ23900.1"/>
    </source>
</evidence>
<dbReference type="RefSeq" id="WP_006301104.1">
    <property type="nucleotide sequence ID" value="NZ_CM001022.1"/>
</dbReference>
<dbReference type="EMBL" id="CM001022">
    <property type="protein sequence ID" value="EFQ23900.1"/>
    <property type="molecule type" value="Genomic_DNA"/>
</dbReference>
<feature type="region of interest" description="Disordered" evidence="1">
    <location>
        <begin position="96"/>
        <end position="148"/>
    </location>
</feature>
<organism evidence="4 5">
    <name type="scientific">Aminomonas paucivorans DSM 12260</name>
    <dbReference type="NCBI Taxonomy" id="584708"/>
    <lineage>
        <taxon>Bacteria</taxon>
        <taxon>Thermotogati</taxon>
        <taxon>Synergistota</taxon>
        <taxon>Synergistia</taxon>
        <taxon>Synergistales</taxon>
        <taxon>Synergistaceae</taxon>
        <taxon>Aminomonas</taxon>
    </lineage>
</organism>
<sequence>MSQRRSRSYKQKHSLSAFGQLALPLAALVAVGILVLGVRLFFQPQTPSPDAPPPAQVSQEPSPTAEPEVVEVSLTPTPAPKRKAVVTPGVVRVPKAEPEVEAKPTRKPLPTAVRKKTPSAAPTPRLLTTPKPHPTVQPSRVPPSPGTGAPGFWVQAGAFSSREAAQALTDRLQKEGFRPQMQEAKVGEGTFFRVRVPGGNSREAAEAVAASLGAKGFPTQIVPPRAKPQGE</sequence>
<protein>
    <submittedName>
        <fullName evidence="4">Sporulation domain protein</fullName>
    </submittedName>
</protein>
<evidence type="ECO:0000256" key="2">
    <source>
        <dbReference type="SAM" id="Phobius"/>
    </source>
</evidence>
<evidence type="ECO:0000256" key="1">
    <source>
        <dbReference type="SAM" id="MobiDB-lite"/>
    </source>
</evidence>
<dbReference type="eggNOG" id="COG3087">
    <property type="taxonomic scope" value="Bacteria"/>
</dbReference>
<dbReference type="Proteomes" id="UP000005096">
    <property type="component" value="Chromosome"/>
</dbReference>
<reference evidence="4 5" key="1">
    <citation type="journal article" date="2010" name="Stand. Genomic Sci.">
        <title>Non-contiguous finished genome sequence of Aminomonas paucivorans type strain (GLU-3).</title>
        <authorList>
            <person name="Pitluck S."/>
            <person name="Yasawong M."/>
            <person name="Held B."/>
            <person name="Lapidus A."/>
            <person name="Nolan M."/>
            <person name="Copeland A."/>
            <person name="Lucas S."/>
            <person name="Del Rio T.G."/>
            <person name="Tice H."/>
            <person name="Cheng J.F."/>
            <person name="Chertkov O."/>
            <person name="Goodwin L."/>
            <person name="Tapia R."/>
            <person name="Han C."/>
            <person name="Liolios K."/>
            <person name="Ivanova N."/>
            <person name="Mavromatis K."/>
            <person name="Ovchinnikova G."/>
            <person name="Pati A."/>
            <person name="Chen A."/>
            <person name="Palaniappan K."/>
            <person name="Land M."/>
            <person name="Hauser L."/>
            <person name="Chang Y.J."/>
            <person name="Jeffries C.D."/>
            <person name="Pukall R."/>
            <person name="Spring S."/>
            <person name="Rohde M."/>
            <person name="Sikorski J."/>
            <person name="Goker M."/>
            <person name="Woyke T."/>
            <person name="Bristow J."/>
            <person name="Eisen J.A."/>
            <person name="Markowitz V."/>
            <person name="Hugenholtz P."/>
            <person name="Kyrpides N.C."/>
            <person name="Klenk H.P."/>
        </authorList>
    </citation>
    <scope>NUCLEOTIDE SEQUENCE [LARGE SCALE GENOMIC DNA]</scope>
    <source>
        <strain evidence="4 5">DSM 12260</strain>
    </source>
</reference>
<dbReference type="AlphaFoldDB" id="E3D0Z4"/>
<dbReference type="GO" id="GO:0042834">
    <property type="term" value="F:peptidoglycan binding"/>
    <property type="evidence" value="ECO:0007669"/>
    <property type="project" value="InterPro"/>
</dbReference>
<dbReference type="Gene3D" id="3.30.70.1070">
    <property type="entry name" value="Sporulation related repeat"/>
    <property type="match status" value="1"/>
</dbReference>
<feature type="transmembrane region" description="Helical" evidence="2">
    <location>
        <begin position="21"/>
        <end position="42"/>
    </location>
</feature>
<dbReference type="InterPro" id="IPR036680">
    <property type="entry name" value="SPOR-like_sf"/>
</dbReference>
<feature type="region of interest" description="Disordered" evidence="1">
    <location>
        <begin position="46"/>
        <end position="76"/>
    </location>
</feature>
<dbReference type="Pfam" id="PF05036">
    <property type="entry name" value="SPOR"/>
    <property type="match status" value="1"/>
</dbReference>
<dbReference type="HOGENOM" id="CLU_107910_0_0_0"/>
<dbReference type="SUPFAM" id="SSF110997">
    <property type="entry name" value="Sporulation related repeat"/>
    <property type="match status" value="1"/>
</dbReference>
<dbReference type="PROSITE" id="PS51724">
    <property type="entry name" value="SPOR"/>
    <property type="match status" value="1"/>
</dbReference>
<feature type="domain" description="SPOR" evidence="3">
    <location>
        <begin position="146"/>
        <end position="225"/>
    </location>
</feature>
<name>E3D0Z4_9BACT</name>
<evidence type="ECO:0000259" key="3">
    <source>
        <dbReference type="PROSITE" id="PS51724"/>
    </source>
</evidence>